<comment type="similarity">
    <text evidence="1">Belongs to the site-specific recombinase resolvase family.</text>
</comment>
<dbReference type="InterPro" id="IPR006118">
    <property type="entry name" value="Recombinase_CS"/>
</dbReference>
<dbReference type="GO" id="GO:0015074">
    <property type="term" value="P:DNA integration"/>
    <property type="evidence" value="ECO:0007669"/>
    <property type="project" value="UniProtKB-KW"/>
</dbReference>
<dbReference type="InterPro" id="IPR036162">
    <property type="entry name" value="Resolvase-like_N_sf"/>
</dbReference>
<proteinExistence type="inferred from homology"/>
<dbReference type="GO" id="GO:0000150">
    <property type="term" value="F:DNA strand exchange activity"/>
    <property type="evidence" value="ECO:0007669"/>
    <property type="project" value="UniProtKB-KW"/>
</dbReference>
<dbReference type="CDD" id="cd00569">
    <property type="entry name" value="HTH_Hin_like"/>
    <property type="match status" value="1"/>
</dbReference>
<dbReference type="KEGG" id="bpm:BURPS1710b_2172"/>
<evidence type="ECO:0000256" key="1">
    <source>
        <dbReference type="ARBA" id="ARBA00009913"/>
    </source>
</evidence>
<dbReference type="CDD" id="cd03768">
    <property type="entry name" value="SR_ResInv"/>
    <property type="match status" value="1"/>
</dbReference>
<dbReference type="PANTHER" id="PTHR30461">
    <property type="entry name" value="DNA-INVERTASE FROM LAMBDOID PROPHAGE"/>
    <property type="match status" value="1"/>
</dbReference>
<dbReference type="Pfam" id="PF02796">
    <property type="entry name" value="HTH_7"/>
    <property type="match status" value="1"/>
</dbReference>
<dbReference type="InterPro" id="IPR006119">
    <property type="entry name" value="Resolv_N"/>
</dbReference>
<organism evidence="9 10">
    <name type="scientific">Burkholderia pseudomallei (strain 1710b)</name>
    <dbReference type="NCBI Taxonomy" id="320372"/>
    <lineage>
        <taxon>Bacteria</taxon>
        <taxon>Pseudomonadati</taxon>
        <taxon>Pseudomonadota</taxon>
        <taxon>Betaproteobacteria</taxon>
        <taxon>Burkholderiales</taxon>
        <taxon>Burkholderiaceae</taxon>
        <taxon>Burkholderia</taxon>
        <taxon>pseudomallei group</taxon>
    </lineage>
</organism>
<name>Q3JS86_BURP1</name>
<dbReference type="PROSITE" id="PS00397">
    <property type="entry name" value="RECOMBINASES_1"/>
    <property type="match status" value="1"/>
</dbReference>
<evidence type="ECO:0000259" key="8">
    <source>
        <dbReference type="PROSITE" id="PS51736"/>
    </source>
</evidence>
<dbReference type="InterPro" id="IPR050639">
    <property type="entry name" value="SSR_resolvase"/>
</dbReference>
<protein>
    <submittedName>
        <fullName evidence="9">Recombinase</fullName>
    </submittedName>
</protein>
<feature type="domain" description="Resolvase/invertase-type recombinase catalytic" evidence="8">
    <location>
        <begin position="11"/>
        <end position="145"/>
    </location>
</feature>
<evidence type="ECO:0000313" key="10">
    <source>
        <dbReference type="Proteomes" id="UP000002700"/>
    </source>
</evidence>
<evidence type="ECO:0000256" key="5">
    <source>
        <dbReference type="ARBA" id="ARBA00023172"/>
    </source>
</evidence>
<dbReference type="Pfam" id="PF00239">
    <property type="entry name" value="Resolvase"/>
    <property type="match status" value="1"/>
</dbReference>
<dbReference type="InterPro" id="IPR006120">
    <property type="entry name" value="Resolvase_HTH_dom"/>
</dbReference>
<keyword evidence="5" id="KW-0233">DNA recombination</keyword>
<dbReference type="EnsemblBacteria" id="ABA51064">
    <property type="protein sequence ID" value="ABA51064"/>
    <property type="gene ID" value="BURPS1710b_2172"/>
</dbReference>
<evidence type="ECO:0000313" key="9">
    <source>
        <dbReference type="EMBL" id="ABA51064.1"/>
    </source>
</evidence>
<sequence length="214" mass="23739">MQCSVKPEVTMRIGYARVSTEEQCLALQEDALTRAGCDLIFSDHGISGTNFCRPGLDQALQHLGRGDTLVVWRLDRLGRSLTKLVDMIDLLGQRDIHFESLTESINTQSPSGTLIFHIIAALAQFERALISERTRAGLAAAKNRGVRVGRPRSLTEYQASQAIRLLSERSIAAVAKEFGVHPQTLRRLWAIHKRHTESAGEFNESSTSPCVKDE</sequence>
<dbReference type="PROSITE" id="PS51736">
    <property type="entry name" value="RECOMBINASES_3"/>
    <property type="match status" value="1"/>
</dbReference>
<evidence type="ECO:0000256" key="6">
    <source>
        <dbReference type="PIRSR" id="PIRSR606118-50"/>
    </source>
</evidence>
<dbReference type="FunFam" id="3.40.50.1390:FF:000001">
    <property type="entry name" value="DNA recombinase"/>
    <property type="match status" value="1"/>
</dbReference>
<dbReference type="SMART" id="SM00857">
    <property type="entry name" value="Resolvase"/>
    <property type="match status" value="1"/>
</dbReference>
<evidence type="ECO:0000256" key="7">
    <source>
        <dbReference type="PROSITE-ProRule" id="PRU10137"/>
    </source>
</evidence>
<dbReference type="SUPFAM" id="SSF53041">
    <property type="entry name" value="Resolvase-like"/>
    <property type="match status" value="1"/>
</dbReference>
<keyword evidence="4" id="KW-0238">DNA-binding</keyword>
<dbReference type="PANTHER" id="PTHR30461:SF2">
    <property type="entry name" value="SERINE RECOMBINASE PINE-RELATED"/>
    <property type="match status" value="1"/>
</dbReference>
<keyword evidence="3" id="KW-0230">DNA invertase</keyword>
<evidence type="ECO:0000256" key="2">
    <source>
        <dbReference type="ARBA" id="ARBA00022908"/>
    </source>
</evidence>
<keyword evidence="2" id="KW-0229">DNA integration</keyword>
<evidence type="ECO:0000256" key="3">
    <source>
        <dbReference type="ARBA" id="ARBA00023100"/>
    </source>
</evidence>
<dbReference type="Gene3D" id="3.40.50.1390">
    <property type="entry name" value="Resolvase, N-terminal catalytic domain"/>
    <property type="match status" value="1"/>
</dbReference>
<accession>Q3JS86</accession>
<dbReference type="GO" id="GO:0003677">
    <property type="term" value="F:DNA binding"/>
    <property type="evidence" value="ECO:0007669"/>
    <property type="project" value="UniProtKB-KW"/>
</dbReference>
<dbReference type="EMBL" id="CP000124">
    <property type="protein sequence ID" value="ABA51064.1"/>
    <property type="molecule type" value="Genomic_DNA"/>
</dbReference>
<dbReference type="Proteomes" id="UP000002700">
    <property type="component" value="Chromosome I"/>
</dbReference>
<gene>
    <name evidence="9" type="ordered locus">BURPS1710b_2172</name>
</gene>
<dbReference type="AlphaFoldDB" id="Q3JS86"/>
<dbReference type="HOGENOM" id="CLU_010686_8_0_4"/>
<feature type="active site" description="O-(5'-phospho-DNA)-serine intermediate" evidence="6 7">
    <location>
        <position position="19"/>
    </location>
</feature>
<evidence type="ECO:0000256" key="4">
    <source>
        <dbReference type="ARBA" id="ARBA00023125"/>
    </source>
</evidence>
<reference evidence="9 10" key="1">
    <citation type="submission" date="2005-09" db="EMBL/GenBank/DDBJ databases">
        <authorList>
            <person name="Woods D.E."/>
            <person name="Nierman W.C."/>
        </authorList>
    </citation>
    <scope>NUCLEOTIDE SEQUENCE [LARGE SCALE GENOMIC DNA]</scope>
    <source>
        <strain evidence="9 10">1710b</strain>
    </source>
</reference>
<dbReference type="PROSITE" id="PS00398">
    <property type="entry name" value="RECOMBINASES_2"/>
    <property type="match status" value="1"/>
</dbReference>